<dbReference type="AlphaFoldDB" id="A0A1I5B1S9"/>
<dbReference type="InterPro" id="IPR001179">
    <property type="entry name" value="PPIase_FKBP_dom"/>
</dbReference>
<evidence type="ECO:0000256" key="8">
    <source>
        <dbReference type="ARBA" id="ARBA00037071"/>
    </source>
</evidence>
<sequence>MVRFAHHSKHLRMARSLSNPSPTTIGYFMTQVKSGDTVRIHYTGTLTDGSTFDSSAGRDPLEFAVGSGQIIPGLDAAMPGMTVGDKKTVEVPADQAYGHPDPNAQQAVPRAEIPADIPLEVGTQLQVQTPQGQVMPVTVVEVTEEQVVLDANHPLAGKDLTFAIELVEIA</sequence>
<dbReference type="GO" id="GO:0003755">
    <property type="term" value="F:peptidyl-prolyl cis-trans isomerase activity"/>
    <property type="evidence" value="ECO:0007669"/>
    <property type="project" value="UniProtKB-UniRule"/>
</dbReference>
<keyword evidence="13" id="KW-1185">Reference proteome</keyword>
<evidence type="ECO:0000256" key="6">
    <source>
        <dbReference type="ARBA" id="ARBA00023186"/>
    </source>
</evidence>
<dbReference type="EC" id="5.2.1.8" evidence="10"/>
<dbReference type="EMBL" id="FOVP01000007">
    <property type="protein sequence ID" value="SFN68664.1"/>
    <property type="molecule type" value="Genomic_DNA"/>
</dbReference>
<dbReference type="PROSITE" id="PS50059">
    <property type="entry name" value="FKBP_PPIASE"/>
    <property type="match status" value="1"/>
</dbReference>
<evidence type="ECO:0000256" key="3">
    <source>
        <dbReference type="ARBA" id="ARBA00006577"/>
    </source>
</evidence>
<evidence type="ECO:0000256" key="2">
    <source>
        <dbReference type="ARBA" id="ARBA00004496"/>
    </source>
</evidence>
<evidence type="ECO:0000256" key="4">
    <source>
        <dbReference type="ARBA" id="ARBA00022490"/>
    </source>
</evidence>
<dbReference type="GO" id="GO:0042026">
    <property type="term" value="P:protein refolding"/>
    <property type="evidence" value="ECO:0007669"/>
    <property type="project" value="UniProtKB-ARBA"/>
</dbReference>
<keyword evidence="5 9" id="KW-0697">Rotamase</keyword>
<comment type="subcellular location">
    <subcellularLocation>
        <location evidence="2">Cytoplasm</location>
    </subcellularLocation>
</comment>
<gene>
    <name evidence="12" type="ORF">SAMN04487859_10716</name>
</gene>
<name>A0A1I5B1S9_9RHOB</name>
<organism evidence="12 13">
    <name type="scientific">Roseovarius lutimaris</name>
    <dbReference type="NCBI Taxonomy" id="1005928"/>
    <lineage>
        <taxon>Bacteria</taxon>
        <taxon>Pseudomonadati</taxon>
        <taxon>Pseudomonadota</taxon>
        <taxon>Alphaproteobacteria</taxon>
        <taxon>Rhodobacterales</taxon>
        <taxon>Roseobacteraceae</taxon>
        <taxon>Roseovarius</taxon>
    </lineage>
</organism>
<dbReference type="Proteomes" id="UP000198599">
    <property type="component" value="Unassembled WGS sequence"/>
</dbReference>
<dbReference type="PANTHER" id="PTHR47861:SF3">
    <property type="entry name" value="FKBP-TYPE PEPTIDYL-PROLYL CIS-TRANS ISOMERASE SLYD"/>
    <property type="match status" value="1"/>
</dbReference>
<dbReference type="Gene3D" id="3.10.50.40">
    <property type="match status" value="1"/>
</dbReference>
<dbReference type="PANTHER" id="PTHR47861">
    <property type="entry name" value="FKBP-TYPE PEPTIDYL-PROLYL CIS-TRANS ISOMERASE SLYD"/>
    <property type="match status" value="1"/>
</dbReference>
<proteinExistence type="inferred from homology"/>
<accession>A0A1I5B1S9</accession>
<evidence type="ECO:0000256" key="9">
    <source>
        <dbReference type="PROSITE-ProRule" id="PRU00277"/>
    </source>
</evidence>
<dbReference type="SUPFAM" id="SSF54534">
    <property type="entry name" value="FKBP-like"/>
    <property type="match status" value="1"/>
</dbReference>
<dbReference type="InterPro" id="IPR046357">
    <property type="entry name" value="PPIase_dom_sf"/>
</dbReference>
<evidence type="ECO:0000313" key="12">
    <source>
        <dbReference type="EMBL" id="SFN68664.1"/>
    </source>
</evidence>
<evidence type="ECO:0000256" key="10">
    <source>
        <dbReference type="RuleBase" id="RU003915"/>
    </source>
</evidence>
<keyword evidence="7 9" id="KW-0413">Isomerase</keyword>
<dbReference type="Pfam" id="PF00254">
    <property type="entry name" value="FKBP_C"/>
    <property type="match status" value="1"/>
</dbReference>
<evidence type="ECO:0000256" key="7">
    <source>
        <dbReference type="ARBA" id="ARBA00023235"/>
    </source>
</evidence>
<evidence type="ECO:0000256" key="5">
    <source>
        <dbReference type="ARBA" id="ARBA00023110"/>
    </source>
</evidence>
<evidence type="ECO:0000259" key="11">
    <source>
        <dbReference type="PROSITE" id="PS50059"/>
    </source>
</evidence>
<dbReference type="STRING" id="1005928.SAMN04487859_10716"/>
<feature type="domain" description="PPIase FKBP-type" evidence="11">
    <location>
        <begin position="35"/>
        <end position="129"/>
    </location>
</feature>
<comment type="catalytic activity">
    <reaction evidence="1 9 10">
        <text>[protein]-peptidylproline (omega=180) = [protein]-peptidylproline (omega=0)</text>
        <dbReference type="Rhea" id="RHEA:16237"/>
        <dbReference type="Rhea" id="RHEA-COMP:10747"/>
        <dbReference type="Rhea" id="RHEA-COMP:10748"/>
        <dbReference type="ChEBI" id="CHEBI:83833"/>
        <dbReference type="ChEBI" id="CHEBI:83834"/>
        <dbReference type="EC" id="5.2.1.8"/>
    </reaction>
</comment>
<dbReference type="GO" id="GO:0005737">
    <property type="term" value="C:cytoplasm"/>
    <property type="evidence" value="ECO:0007669"/>
    <property type="project" value="UniProtKB-SubCell"/>
</dbReference>
<comment type="similarity">
    <text evidence="3 10">Belongs to the FKBP-type PPIase family.</text>
</comment>
<keyword evidence="4" id="KW-0963">Cytoplasm</keyword>
<comment type="function">
    <text evidence="8">Also involved in hydrogenase metallocenter assembly, probably by participating in the nickel insertion step. This function in hydrogenase biosynthesis requires chaperone activity and the presence of the metal-binding domain, but not PPIase activity.</text>
</comment>
<keyword evidence="6" id="KW-0143">Chaperone</keyword>
<evidence type="ECO:0000256" key="1">
    <source>
        <dbReference type="ARBA" id="ARBA00000971"/>
    </source>
</evidence>
<evidence type="ECO:0000313" key="13">
    <source>
        <dbReference type="Proteomes" id="UP000198599"/>
    </source>
</evidence>
<protein>
    <recommendedName>
        <fullName evidence="10">Peptidyl-prolyl cis-trans isomerase</fullName>
        <ecNumber evidence="10">5.2.1.8</ecNumber>
    </recommendedName>
</protein>
<reference evidence="13" key="1">
    <citation type="submission" date="2016-10" db="EMBL/GenBank/DDBJ databases">
        <authorList>
            <person name="Varghese N."/>
            <person name="Submissions S."/>
        </authorList>
    </citation>
    <scope>NUCLEOTIDE SEQUENCE [LARGE SCALE GENOMIC DNA]</scope>
    <source>
        <strain evidence="13">DSM 28463</strain>
    </source>
</reference>